<reference evidence="8" key="1">
    <citation type="submission" date="2020-08" db="EMBL/GenBank/DDBJ databases">
        <title>Plant Genome Project.</title>
        <authorList>
            <person name="Zhang R.-G."/>
        </authorList>
    </citation>
    <scope>NUCLEOTIDE SEQUENCE</scope>
    <source>
        <strain evidence="8">WSP0</strain>
        <tissue evidence="8">Leaf</tissue>
    </source>
</reference>
<gene>
    <name evidence="8" type="ORF">RHGRI_034675</name>
</gene>
<dbReference type="PANTHER" id="PTHR47264">
    <property type="entry name" value="OS01G0128800 PROTEIN"/>
    <property type="match status" value="1"/>
</dbReference>
<keyword evidence="9" id="KW-1185">Reference proteome</keyword>
<dbReference type="Proteomes" id="UP000823749">
    <property type="component" value="Chromosome 12"/>
</dbReference>
<organism evidence="8 9">
    <name type="scientific">Rhododendron griersonianum</name>
    <dbReference type="NCBI Taxonomy" id="479676"/>
    <lineage>
        <taxon>Eukaryota</taxon>
        <taxon>Viridiplantae</taxon>
        <taxon>Streptophyta</taxon>
        <taxon>Embryophyta</taxon>
        <taxon>Tracheophyta</taxon>
        <taxon>Spermatophyta</taxon>
        <taxon>Magnoliopsida</taxon>
        <taxon>eudicotyledons</taxon>
        <taxon>Gunneridae</taxon>
        <taxon>Pentapetalae</taxon>
        <taxon>asterids</taxon>
        <taxon>Ericales</taxon>
        <taxon>Ericaceae</taxon>
        <taxon>Ericoideae</taxon>
        <taxon>Rhodoreae</taxon>
        <taxon>Rhododendron</taxon>
    </lineage>
</organism>
<feature type="domain" description="C2" evidence="6">
    <location>
        <begin position="1214"/>
        <end position="1329"/>
    </location>
</feature>
<dbReference type="CDD" id="cd00030">
    <property type="entry name" value="C2"/>
    <property type="match status" value="4"/>
</dbReference>
<dbReference type="InterPro" id="IPR031468">
    <property type="entry name" value="SMP_LBD"/>
</dbReference>
<dbReference type="PROSITE" id="PS50004">
    <property type="entry name" value="C2"/>
    <property type="match status" value="4"/>
</dbReference>
<evidence type="ECO:0000256" key="4">
    <source>
        <dbReference type="ARBA" id="ARBA00023121"/>
    </source>
</evidence>
<dbReference type="Gene3D" id="2.60.40.150">
    <property type="entry name" value="C2 domain"/>
    <property type="match status" value="6"/>
</dbReference>
<protein>
    <recommendedName>
        <fullName evidence="10">Plant synaptotagmin</fullName>
    </recommendedName>
</protein>
<keyword evidence="2" id="KW-0813">Transport</keyword>
<comment type="caution">
    <text evidence="8">The sequence shown here is derived from an EMBL/GenBank/DDBJ whole genome shotgun (WGS) entry which is preliminary data.</text>
</comment>
<keyword evidence="5" id="KW-0472">Membrane</keyword>
<dbReference type="SMART" id="SM00239">
    <property type="entry name" value="C2"/>
    <property type="match status" value="6"/>
</dbReference>
<evidence type="ECO:0000256" key="3">
    <source>
        <dbReference type="ARBA" id="ARBA00023055"/>
    </source>
</evidence>
<feature type="domain" description="C2" evidence="6">
    <location>
        <begin position="460"/>
        <end position="575"/>
    </location>
</feature>
<sequence>MGKRRARSFDLNEALEFLNHLFVDKSLLPFIIPLILVGWVIEKWVFTFSNWVPLVVAVWATIQYGSHQRRILAEDLNRKWKQVILHTAPVTPLEHCEWLNKLLMDIWPNYINPKLCLRFSSIVEKRLKHRKPRLIERIELQGFSLGSCPPVLGLNGTRWSTSGDQRIMRMGFDWDSTDVNILLFAKLAKPLMGTARIVINSIHIKGELLLMPVLDGKAILYSFLSTPEVRIGVAFGSGGSQSLPATELPGVSSWLVKLSTDTLVKTMVEPRRRCLSLPSVDLRKKAVGGIIYVTVISASKLSKSNLKGSLSKRQHTSTMDGTLEECRDNKDMLTFVEVELGELTRKTKATLGSSPKWDSTFNMVLHEDTGILRFHLYECTPGSVKYDYLTSCEIKVKYVADDSTMFWAIGPDSSVIAKHANEVEMVVPFEGANSGNLTVKLVLKEWQFSDGSHSSNSFRLSSRPSFYGSSNFPTGTGRKICITVAEGKDLLVKDKFGKSNPYVKLQYGKALQKTKAVQHTSNPTWIQRFEFDEIGGGEYLKIKCYSEETLGDENIGSARVNLEGLAEGSTRDVWVPLEKVNSGELRLLIEAVRMEDNEVPKGSTSGSINGWIELVLIEARDLVAADIRGTSDPYVRIHYGNRKRRTKVMYKTLNPQWHQTLEFPDDGSPLVLHVKDHNAILPTSNIGDCVVEYQRLPPNQTADKWIPLQGVKRGEIHIQITRKVPELEKRPSLDSESSSTKAHKISSQMKEMMVKFQSLIEEGNIDVLSTSLSELESLHDMQDEYIVQLETEQMLLLGKINELGQEIFNASPSLPSAEDLHLDGNFNVSFHSSPNSTQFGAEKVKSVKASTEFLSQKMRERKARSFDLNEALEFSNHLFVDKSLLPFIIPLILVGWVIEKWVFTFSNWVPLGVAVWATIQKRLKHRKPRLIERIELQGFSLGSCPPVLGLNGTRWSTSGDQLLMMPVLDGKAILYSFLSSPEVRIGVAFGSGGSQSLPATELPGVSSWLVKLSTDTLVKTMVEPRRCCLSLPSVDLRKKAVGGRIYVTVISATKLSKSNLKGSLSRRQHISTMDGNLEECRDNKDMLTFVEVELEELTRKTKVTPGSSPKWDSTFNMVLHEATGVLRFHLYEFTPGNVKYDYLTSCEIKVEYVADDSTMFWAIGPDSSVIAKHANEVEMVVPFEGANSGNLTVKLVLKEWQFSDGSHSLNSFGLSSRPSFYGSSNFPTGTGRKICIIVAEGKDLLVKDKFGKSDPYVKLQYGKALHKTKAVQHTSNPTWNQRFEFDEIGGGEYLKIKCYSEEMLGDENIGSARVNLEGLAEGSTRDVWVPLEKVNSGELRLLIEAVRMEDNEVLKGSTSGSINGWIELVLIEARDLVAADIRGTSDPYVRIHYGKRKRTTKVMYKTLNPQWHQTLEFPDDGSPLVLHVKDHNAILPTSNIGDCVVEYQRLPPNQTADKWIPLQGVKRGEIHIQITRKVPELEKRPSLDSESSSTKAHKISGQYYHISETLDFARFAVLFLFLFPPSFTISVPSTTRRQPFVNSSAGYLLLHNFDSQLPFGMGFQQMKEMMVKFQSLIEEGNIDGHSTSLSELESLHDMQDEYMVQLETEQMLLLGKINELRQEIFNASPTLSRESSSN</sequence>
<dbReference type="GO" id="GO:0008289">
    <property type="term" value="F:lipid binding"/>
    <property type="evidence" value="ECO:0007669"/>
    <property type="project" value="UniProtKB-KW"/>
</dbReference>
<comment type="subcellular location">
    <subcellularLocation>
        <location evidence="1">Membrane</location>
    </subcellularLocation>
</comment>
<feature type="domain" description="C2" evidence="6">
    <location>
        <begin position="1347"/>
        <end position="1460"/>
    </location>
</feature>
<evidence type="ECO:0000313" key="8">
    <source>
        <dbReference type="EMBL" id="KAG5522596.1"/>
    </source>
</evidence>
<dbReference type="SUPFAM" id="SSF49562">
    <property type="entry name" value="C2 domain (Calcium/lipid-binding domain, CaLB)"/>
    <property type="match status" value="6"/>
</dbReference>
<keyword evidence="4" id="KW-0446">Lipid-binding</keyword>
<dbReference type="Pfam" id="PF00168">
    <property type="entry name" value="C2"/>
    <property type="match status" value="6"/>
</dbReference>
<evidence type="ECO:0000256" key="2">
    <source>
        <dbReference type="ARBA" id="ARBA00022448"/>
    </source>
</evidence>
<evidence type="ECO:0000259" key="7">
    <source>
        <dbReference type="PROSITE" id="PS51847"/>
    </source>
</evidence>
<evidence type="ECO:0000259" key="6">
    <source>
        <dbReference type="PROSITE" id="PS50004"/>
    </source>
</evidence>
<dbReference type="PANTHER" id="PTHR47264:SF3">
    <property type="entry name" value="SYNAPTOTAGMIN-5 ISOFORM X1"/>
    <property type="match status" value="1"/>
</dbReference>
<proteinExistence type="predicted"/>
<evidence type="ECO:0000256" key="1">
    <source>
        <dbReference type="ARBA" id="ARBA00004370"/>
    </source>
</evidence>
<name>A0AAV6I1J7_9ERIC</name>
<dbReference type="EMBL" id="JACTNZ010000012">
    <property type="protein sequence ID" value="KAG5522596.1"/>
    <property type="molecule type" value="Genomic_DNA"/>
</dbReference>
<accession>A0AAV6I1J7</accession>
<dbReference type="PROSITE" id="PS51847">
    <property type="entry name" value="SMP"/>
    <property type="match status" value="1"/>
</dbReference>
<dbReference type="GO" id="GO:0006869">
    <property type="term" value="P:lipid transport"/>
    <property type="evidence" value="ECO:0007669"/>
    <property type="project" value="UniProtKB-KW"/>
</dbReference>
<evidence type="ECO:0000256" key="5">
    <source>
        <dbReference type="ARBA" id="ARBA00023136"/>
    </source>
</evidence>
<feature type="domain" description="SMP-LTD" evidence="7">
    <location>
        <begin position="92"/>
        <end position="278"/>
    </location>
</feature>
<dbReference type="InterPro" id="IPR035892">
    <property type="entry name" value="C2_domain_sf"/>
</dbReference>
<dbReference type="GO" id="GO:0016020">
    <property type="term" value="C:membrane"/>
    <property type="evidence" value="ECO:0007669"/>
    <property type="project" value="UniProtKB-SubCell"/>
</dbReference>
<evidence type="ECO:0000313" key="9">
    <source>
        <dbReference type="Proteomes" id="UP000823749"/>
    </source>
</evidence>
<keyword evidence="3" id="KW-0445">Lipid transport</keyword>
<evidence type="ECO:0008006" key="10">
    <source>
        <dbReference type="Google" id="ProtNLM"/>
    </source>
</evidence>
<dbReference type="CDD" id="cd21669">
    <property type="entry name" value="SMP_SF"/>
    <property type="match status" value="2"/>
</dbReference>
<feature type="domain" description="C2" evidence="6">
    <location>
        <begin position="593"/>
        <end position="706"/>
    </location>
</feature>
<dbReference type="InterPro" id="IPR000008">
    <property type="entry name" value="C2_dom"/>
</dbReference>